<feature type="region of interest" description="Disordered" evidence="1">
    <location>
        <begin position="1"/>
        <end position="29"/>
    </location>
</feature>
<reference evidence="3 4" key="1">
    <citation type="journal article" date="2019" name="Int. J. Syst. Evol. Microbiol.">
        <title>The Global Catalogue of Microorganisms (GCM) 10K type strain sequencing project: providing services to taxonomists for standard genome sequencing and annotation.</title>
        <authorList>
            <consortium name="The Broad Institute Genomics Platform"/>
            <consortium name="The Broad Institute Genome Sequencing Center for Infectious Disease"/>
            <person name="Wu L."/>
            <person name="Ma J."/>
        </authorList>
    </citation>
    <scope>NUCLEOTIDE SEQUENCE [LARGE SCALE GENOMIC DNA]</scope>
    <source>
        <strain evidence="3 4">JCM 16373</strain>
    </source>
</reference>
<keyword evidence="2" id="KW-1133">Transmembrane helix</keyword>
<name>A0ABN3Q394_9ACTN</name>
<keyword evidence="2" id="KW-0812">Transmembrane</keyword>
<gene>
    <name evidence="3" type="ORF">GCM10009863_30870</name>
</gene>
<feature type="transmembrane region" description="Helical" evidence="2">
    <location>
        <begin position="35"/>
        <end position="56"/>
    </location>
</feature>
<evidence type="ECO:0008006" key="5">
    <source>
        <dbReference type="Google" id="ProtNLM"/>
    </source>
</evidence>
<keyword evidence="4" id="KW-1185">Reference proteome</keyword>
<protein>
    <recommendedName>
        <fullName evidence="5">SAF domain-containing protein</fullName>
    </recommendedName>
</protein>
<proteinExistence type="predicted"/>
<keyword evidence="2" id="KW-0472">Membrane</keyword>
<organism evidence="3 4">
    <name type="scientific">Streptomyces axinellae</name>
    <dbReference type="NCBI Taxonomy" id="552788"/>
    <lineage>
        <taxon>Bacteria</taxon>
        <taxon>Bacillati</taxon>
        <taxon>Actinomycetota</taxon>
        <taxon>Actinomycetes</taxon>
        <taxon>Kitasatosporales</taxon>
        <taxon>Streptomycetaceae</taxon>
        <taxon>Streptomyces</taxon>
    </lineage>
</organism>
<dbReference type="RefSeq" id="WP_344566265.1">
    <property type="nucleotide sequence ID" value="NZ_BAAARJ010000009.1"/>
</dbReference>
<comment type="caution">
    <text evidence="3">The sequence shown here is derived from an EMBL/GenBank/DDBJ whole genome shotgun (WGS) entry which is preliminary data.</text>
</comment>
<evidence type="ECO:0000256" key="1">
    <source>
        <dbReference type="SAM" id="MobiDB-lite"/>
    </source>
</evidence>
<accession>A0ABN3Q394</accession>
<dbReference type="Proteomes" id="UP001501447">
    <property type="component" value="Unassembled WGS sequence"/>
</dbReference>
<evidence type="ECO:0000313" key="3">
    <source>
        <dbReference type="EMBL" id="GAA2614964.1"/>
    </source>
</evidence>
<feature type="region of interest" description="Disordered" evidence="1">
    <location>
        <begin position="163"/>
        <end position="195"/>
    </location>
</feature>
<dbReference type="EMBL" id="BAAARJ010000009">
    <property type="protein sequence ID" value="GAA2614964.1"/>
    <property type="molecule type" value="Genomic_DNA"/>
</dbReference>
<feature type="compositionally biased region" description="Low complexity" evidence="1">
    <location>
        <begin position="9"/>
        <end position="22"/>
    </location>
</feature>
<sequence length="253" mass="25547">MRTQERSSAGARRTAAIAAPTGDRLPSAPRERKPALAALAVLLVLLGALGATVLVMRAGDRVEAVALTQRVPQGQPVPDSAIRSVMVAADSDVKYVRWDQRGLLKKYRSATDLVDGTVLVGSMLTKEKGLARGKSVVGLSLKSGQYPPRLEEGDTVSAYRVGNRQASSGGDSGGSGDSGDDQGGSGGSGGGASADAVLADGARVQTIKKETGGTGYSGDLPVSVVVDKGDVAELTAAASNGEVSLVLDSASGN</sequence>
<evidence type="ECO:0000256" key="2">
    <source>
        <dbReference type="SAM" id="Phobius"/>
    </source>
</evidence>
<feature type="compositionally biased region" description="Gly residues" evidence="1">
    <location>
        <begin position="170"/>
        <end position="192"/>
    </location>
</feature>
<evidence type="ECO:0000313" key="4">
    <source>
        <dbReference type="Proteomes" id="UP001501447"/>
    </source>
</evidence>